<dbReference type="InterPro" id="IPR008979">
    <property type="entry name" value="Galactose-bd-like_sf"/>
</dbReference>
<dbReference type="Gene3D" id="2.60.120.260">
    <property type="entry name" value="Galactose-binding domain-like"/>
    <property type="match status" value="2"/>
</dbReference>
<evidence type="ECO:0000259" key="4">
    <source>
        <dbReference type="Pfam" id="PF25023"/>
    </source>
</evidence>
<evidence type="ECO:0000256" key="1">
    <source>
        <dbReference type="ARBA" id="ARBA00022737"/>
    </source>
</evidence>
<feature type="domain" description="HNH/Endo VII superfamily nuclease toxins" evidence="3">
    <location>
        <begin position="1173"/>
        <end position="1223"/>
    </location>
</feature>
<dbReference type="InterPro" id="IPR031325">
    <property type="entry name" value="RHS_repeat"/>
</dbReference>
<dbReference type="InterPro" id="IPR056823">
    <property type="entry name" value="TEN-like_YD-shell"/>
</dbReference>
<dbReference type="NCBIfam" id="TIGR03696">
    <property type="entry name" value="Rhs_assc_core"/>
    <property type="match status" value="1"/>
</dbReference>
<proteinExistence type="predicted"/>
<dbReference type="Pfam" id="PF25023">
    <property type="entry name" value="TEN_YD-shell"/>
    <property type="match status" value="1"/>
</dbReference>
<sequence length="1232" mass="136088">MFFLFLYAQREATLVNAKGKKTVYTYNQAGNPEKVVVDADGLKLSTTTSYEANNLIKEVSPKGQEETYTYDADGNVTSVTDPYGTENYTYNENNDVISATDTENRETTTAYSGADAVSETNQTEANMSSVTQYDAYGNPISGSGDLSVAGNLLLNSGFESGTALTNWKMIQSNATGGLSFDSAEKAPGSLGGSGAVKIVSEGTNTDKGYTAATQYVDVEPETTYTLSAYIKTANMTNADAILIARSQTAASKDITDGAVWNSNRASSIQGNHGWVKRQLTFTTTKETGKVLVYLDSEQTIGSKGKGTIWYDNVQLEKGSVASSYNPVVNNSLEKSTEQTAEGWVRTGNAALTALKVTDSEAFSGDSSIQLERKAATDVNAYLGQIVPINQTTAKAVTITGMSKSDNAKTTATGKMSNDYSLWADVTYQDGTLQYVQAKFPLGTNDWNRSAVVVNPTKPIKQIKLNAMFRNGLTGKVWFDDFRIMDGEVMTENVYDSAGNYVVASYDEENRKMAFAYDVYGNKLTETDEKGNTKKLEYNVDNQLTKTTLANGTAVAYKYDDNSNTTEKFVTADGKEQQNSYTYDSDNKVTQFTDALGRKISYEYDANANQTKVTKPNGDTIESIYDSADRATGVKWNGQTAFSFQFDPNGNETKVTDALSGMVRDKAYDDADRITKQTERGGSVSWTYKDKPSKDNKGKTDKINEIIVSQGTHNYKATYDYNALDQNTKFNDGSRNYYLDYDEFGNVSQYINGNGVGTNFNYDATQKVRDINIGNKLGDSLFEESYTYDAASNRTTIDNKKAGKTSYEYDAINQLTKETLPDGTVKAYTYDGFGNRTKVTDSSKTKAIDASYNDGNQLTTWNGDKLSYDTNGNRLSDGKYTYTWDTADQLTAITKKGESTPFATYKYDDDNRRIEKTVNGQTTKYYYDGDSIDVLYETDGAGTVQRQYVYSDSNVRMAMKIGAKTVFYHYNAHGDVVALTNETGDIVAEYSYDAWGNVLQATETTNEAKQNPFGYAGYTYDKEIGMYYLIARYYEPEQGIFISVDPDPGDEDDPLTMNSYNYANNNAVMHIDPDGHWVWLAINAGFAAYDGYKAYKKTKSWKKAGIAAAKGALGGGKFKLAKKALRGAKKLYRFAKPKNYTPKGAGRRGAFRAAKRKFGIPMSQHPTSVKPAKNRQGKGIPGRDYTFGKGKRKRVIRDHSGGHRYKDDPSQNRGPHFNGKNGRHYDYFGRLAW</sequence>
<dbReference type="SUPFAM" id="SSF49785">
    <property type="entry name" value="Galactose-binding domain-like"/>
    <property type="match status" value="1"/>
</dbReference>
<dbReference type="Pfam" id="PF15657">
    <property type="entry name" value="Tox-HNH-EHHH"/>
    <property type="match status" value="1"/>
</dbReference>
<dbReference type="AlphaFoldDB" id="A0A841Z1D5"/>
<dbReference type="InterPro" id="IPR022385">
    <property type="entry name" value="Rhs_assc_core"/>
</dbReference>
<feature type="domain" description="Teneurin-like YD-shell" evidence="4">
    <location>
        <begin position="777"/>
        <end position="1067"/>
    </location>
</feature>
<dbReference type="NCBIfam" id="TIGR01643">
    <property type="entry name" value="YD_repeat_2x"/>
    <property type="match status" value="4"/>
</dbReference>
<gene>
    <name evidence="5" type="ORF">HB943_00925</name>
</gene>
<accession>A0A841Z1D5</accession>
<dbReference type="PANTHER" id="PTHR32305:SF17">
    <property type="entry name" value="TRNA NUCLEASE WAPA"/>
    <property type="match status" value="1"/>
</dbReference>
<dbReference type="PANTHER" id="PTHR32305">
    <property type="match status" value="1"/>
</dbReference>
<evidence type="ECO:0000259" key="3">
    <source>
        <dbReference type="Pfam" id="PF15657"/>
    </source>
</evidence>
<feature type="compositionally biased region" description="Basic and acidic residues" evidence="2">
    <location>
        <begin position="1196"/>
        <end position="1209"/>
    </location>
</feature>
<dbReference type="InterPro" id="IPR050708">
    <property type="entry name" value="T6SS_VgrG/RHS"/>
</dbReference>
<dbReference type="Pfam" id="PF05593">
    <property type="entry name" value="RHS_repeat"/>
    <property type="match status" value="3"/>
</dbReference>
<dbReference type="EMBL" id="JAARRL010000001">
    <property type="protein sequence ID" value="MBC1499144.1"/>
    <property type="molecule type" value="Genomic_DNA"/>
</dbReference>
<keyword evidence="1" id="KW-0677">Repeat</keyword>
<comment type="caution">
    <text evidence="5">The sequence shown here is derived from an EMBL/GenBank/DDBJ whole genome shotgun (WGS) entry which is preliminary data.</text>
</comment>
<organism evidence="5 6">
    <name type="scientific">Listeria weihenstephanensis</name>
    <dbReference type="NCBI Taxonomy" id="1006155"/>
    <lineage>
        <taxon>Bacteria</taxon>
        <taxon>Bacillati</taxon>
        <taxon>Bacillota</taxon>
        <taxon>Bacilli</taxon>
        <taxon>Bacillales</taxon>
        <taxon>Listeriaceae</taxon>
        <taxon>Listeria</taxon>
    </lineage>
</organism>
<name>A0A841Z1D5_9LIST</name>
<evidence type="ECO:0000313" key="5">
    <source>
        <dbReference type="EMBL" id="MBC1499144.1"/>
    </source>
</evidence>
<evidence type="ECO:0000313" key="6">
    <source>
        <dbReference type="Proteomes" id="UP000564536"/>
    </source>
</evidence>
<protein>
    <recommendedName>
        <fullName evidence="7">Wall-associated protein</fullName>
    </recommendedName>
</protein>
<dbReference type="InterPro" id="IPR006530">
    <property type="entry name" value="YD"/>
</dbReference>
<feature type="region of interest" description="Disordered" evidence="2">
    <location>
        <begin position="1160"/>
        <end position="1220"/>
    </location>
</feature>
<dbReference type="InterPro" id="IPR028048">
    <property type="entry name" value="Tox-HNH-EHHH"/>
</dbReference>
<evidence type="ECO:0000256" key="2">
    <source>
        <dbReference type="SAM" id="MobiDB-lite"/>
    </source>
</evidence>
<dbReference type="Gene3D" id="2.180.10.10">
    <property type="entry name" value="RHS repeat-associated core"/>
    <property type="match status" value="1"/>
</dbReference>
<evidence type="ECO:0008006" key="7">
    <source>
        <dbReference type="Google" id="ProtNLM"/>
    </source>
</evidence>
<dbReference type="Proteomes" id="UP000564536">
    <property type="component" value="Unassembled WGS sequence"/>
</dbReference>
<reference evidence="5 6" key="1">
    <citation type="submission" date="2020-03" db="EMBL/GenBank/DDBJ databases">
        <title>Soil Listeria distribution.</title>
        <authorList>
            <person name="Liao J."/>
            <person name="Wiedmann M."/>
        </authorList>
    </citation>
    <scope>NUCLEOTIDE SEQUENCE [LARGE SCALE GENOMIC DNA]</scope>
    <source>
        <strain evidence="5 6">FSL L7-1523</strain>
    </source>
</reference>